<evidence type="ECO:0000256" key="10">
    <source>
        <dbReference type="ARBA" id="ARBA00023242"/>
    </source>
</evidence>
<evidence type="ECO:0008006" key="17">
    <source>
        <dbReference type="Google" id="ProtNLM"/>
    </source>
</evidence>
<evidence type="ECO:0000256" key="1">
    <source>
        <dbReference type="ARBA" id="ARBA00004123"/>
    </source>
</evidence>
<evidence type="ECO:0000256" key="3">
    <source>
        <dbReference type="ARBA" id="ARBA00022723"/>
    </source>
</evidence>
<evidence type="ECO:0000313" key="16">
    <source>
        <dbReference type="Proteomes" id="UP000887568"/>
    </source>
</evidence>
<dbReference type="SUPFAM" id="SSF48508">
    <property type="entry name" value="Nuclear receptor ligand-binding domain"/>
    <property type="match status" value="1"/>
</dbReference>
<keyword evidence="5 11" id="KW-0862">Zinc</keyword>
<dbReference type="AlphaFoldDB" id="A0A913Z830"/>
<comment type="subcellular location">
    <subcellularLocation>
        <location evidence="1 11">Nucleus</location>
    </subcellularLocation>
</comment>
<dbReference type="InterPro" id="IPR001628">
    <property type="entry name" value="Znf_hrmn_rcpt"/>
</dbReference>
<feature type="compositionally biased region" description="Basic and acidic residues" evidence="12">
    <location>
        <begin position="160"/>
        <end position="170"/>
    </location>
</feature>
<feature type="domain" description="NR LBD" evidence="14">
    <location>
        <begin position="175"/>
        <end position="410"/>
    </location>
</feature>
<feature type="compositionally biased region" description="Low complexity" evidence="12">
    <location>
        <begin position="10"/>
        <end position="21"/>
    </location>
</feature>
<dbReference type="PROSITE" id="PS51843">
    <property type="entry name" value="NR_LBD"/>
    <property type="match status" value="1"/>
</dbReference>
<evidence type="ECO:0000256" key="11">
    <source>
        <dbReference type="RuleBase" id="RU004334"/>
    </source>
</evidence>
<protein>
    <recommendedName>
        <fullName evidence="17">Retinoid X receptor</fullName>
    </recommendedName>
</protein>
<evidence type="ECO:0000256" key="2">
    <source>
        <dbReference type="ARBA" id="ARBA00008092"/>
    </source>
</evidence>
<dbReference type="GO" id="GO:0043565">
    <property type="term" value="F:sequence-specific DNA binding"/>
    <property type="evidence" value="ECO:0007669"/>
    <property type="project" value="InterPro"/>
</dbReference>
<evidence type="ECO:0000256" key="8">
    <source>
        <dbReference type="ARBA" id="ARBA00023163"/>
    </source>
</evidence>
<dbReference type="InterPro" id="IPR035500">
    <property type="entry name" value="NHR-like_dom_sf"/>
</dbReference>
<dbReference type="PROSITE" id="PS00031">
    <property type="entry name" value="NUCLEAR_REC_DBD_1"/>
    <property type="match status" value="1"/>
</dbReference>
<dbReference type="InterPro" id="IPR050200">
    <property type="entry name" value="Nuclear_hormone_rcpt_NR3"/>
</dbReference>
<dbReference type="Gene3D" id="3.30.50.10">
    <property type="entry name" value="Erythroid Transcription Factor GATA-1, subunit A"/>
    <property type="match status" value="1"/>
</dbReference>
<evidence type="ECO:0000256" key="12">
    <source>
        <dbReference type="SAM" id="MobiDB-lite"/>
    </source>
</evidence>
<dbReference type="RefSeq" id="XP_038047953.1">
    <property type="nucleotide sequence ID" value="XM_038192025.1"/>
</dbReference>
<feature type="region of interest" description="Disordered" evidence="12">
    <location>
        <begin position="108"/>
        <end position="170"/>
    </location>
</feature>
<dbReference type="PRINTS" id="PR00546">
    <property type="entry name" value="THYROIDHORMR"/>
</dbReference>
<dbReference type="PROSITE" id="PS51030">
    <property type="entry name" value="NUCLEAR_REC_DBD_2"/>
    <property type="match status" value="1"/>
</dbReference>
<feature type="region of interest" description="Disordered" evidence="12">
    <location>
        <begin position="1"/>
        <end position="22"/>
    </location>
</feature>
<keyword evidence="9 11" id="KW-0675">Receptor</keyword>
<dbReference type="OrthoDB" id="5799427at2759"/>
<dbReference type="Proteomes" id="UP000887568">
    <property type="component" value="Unplaced"/>
</dbReference>
<dbReference type="Gene3D" id="1.10.565.10">
    <property type="entry name" value="Retinoid X Receptor"/>
    <property type="match status" value="1"/>
</dbReference>
<dbReference type="Pfam" id="PF00104">
    <property type="entry name" value="Hormone_recep"/>
    <property type="match status" value="1"/>
</dbReference>
<keyword evidence="7 11" id="KW-0238">DNA-binding</keyword>
<dbReference type="GO" id="GO:0004879">
    <property type="term" value="F:nuclear receptor activity"/>
    <property type="evidence" value="ECO:0007669"/>
    <property type="project" value="InterPro"/>
</dbReference>
<dbReference type="EnsemblMetazoa" id="XM_038192024.1">
    <property type="protein sequence ID" value="XP_038047952.1"/>
    <property type="gene ID" value="LOC119722036"/>
</dbReference>
<dbReference type="PRINTS" id="PR00047">
    <property type="entry name" value="STROIDFINGER"/>
</dbReference>
<evidence type="ECO:0000256" key="4">
    <source>
        <dbReference type="ARBA" id="ARBA00022771"/>
    </source>
</evidence>
<dbReference type="GeneID" id="119722036"/>
<dbReference type="GO" id="GO:0008270">
    <property type="term" value="F:zinc ion binding"/>
    <property type="evidence" value="ECO:0007669"/>
    <property type="project" value="UniProtKB-KW"/>
</dbReference>
<proteinExistence type="inferred from homology"/>
<accession>A0A913Z830</accession>
<evidence type="ECO:0000256" key="9">
    <source>
        <dbReference type="ARBA" id="ARBA00023170"/>
    </source>
</evidence>
<dbReference type="OMA" id="CVINKYT"/>
<dbReference type="PRINTS" id="PR00398">
    <property type="entry name" value="STRDHORMONER"/>
</dbReference>
<feature type="domain" description="Nuclear receptor" evidence="13">
    <location>
        <begin position="31"/>
        <end position="109"/>
    </location>
</feature>
<dbReference type="SMART" id="SM00399">
    <property type="entry name" value="ZnF_C4"/>
    <property type="match status" value="1"/>
</dbReference>
<evidence type="ECO:0000256" key="6">
    <source>
        <dbReference type="ARBA" id="ARBA00023015"/>
    </source>
</evidence>
<name>A0A913Z830_PATMI</name>
<dbReference type="SMART" id="SM00430">
    <property type="entry name" value="HOLI"/>
    <property type="match status" value="1"/>
</dbReference>
<keyword evidence="6 11" id="KW-0805">Transcription regulation</keyword>
<dbReference type="EnsemblMetazoa" id="XM_038192025.1">
    <property type="protein sequence ID" value="XP_038047953.1"/>
    <property type="gene ID" value="LOC119722036"/>
</dbReference>
<evidence type="ECO:0000256" key="5">
    <source>
        <dbReference type="ARBA" id="ARBA00022833"/>
    </source>
</evidence>
<dbReference type="InterPro" id="IPR000536">
    <property type="entry name" value="Nucl_hrmn_rcpt_lig-bd"/>
</dbReference>
<dbReference type="InterPro" id="IPR013088">
    <property type="entry name" value="Znf_NHR/GATA"/>
</dbReference>
<keyword evidence="16" id="KW-1185">Reference proteome</keyword>
<dbReference type="PANTHER" id="PTHR48092">
    <property type="entry name" value="KNIRPS-RELATED PROTEIN-RELATED"/>
    <property type="match status" value="1"/>
</dbReference>
<comment type="similarity">
    <text evidence="2">Belongs to the nuclear hormone receptor family. NR1 subfamily.</text>
</comment>
<keyword evidence="8 11" id="KW-0804">Transcription</keyword>
<dbReference type="FunFam" id="3.30.50.10:FF:000006">
    <property type="entry name" value="Nuclear receptor subfamily 5 group A member"/>
    <property type="match status" value="1"/>
</dbReference>
<dbReference type="RefSeq" id="XP_038047952.1">
    <property type="nucleotide sequence ID" value="XM_038192024.1"/>
</dbReference>
<organism evidence="15 16">
    <name type="scientific">Patiria miniata</name>
    <name type="common">Bat star</name>
    <name type="synonym">Asterina miniata</name>
    <dbReference type="NCBI Taxonomy" id="46514"/>
    <lineage>
        <taxon>Eukaryota</taxon>
        <taxon>Metazoa</taxon>
        <taxon>Echinodermata</taxon>
        <taxon>Eleutherozoa</taxon>
        <taxon>Asterozoa</taxon>
        <taxon>Asteroidea</taxon>
        <taxon>Valvatacea</taxon>
        <taxon>Valvatida</taxon>
        <taxon>Asterinidae</taxon>
        <taxon>Patiria</taxon>
    </lineage>
</organism>
<evidence type="ECO:0000259" key="13">
    <source>
        <dbReference type="PROSITE" id="PS51030"/>
    </source>
</evidence>
<dbReference type="Pfam" id="PF00105">
    <property type="entry name" value="zf-C4"/>
    <property type="match status" value="1"/>
</dbReference>
<keyword evidence="4 11" id="KW-0863">Zinc-finger</keyword>
<dbReference type="GO" id="GO:0005634">
    <property type="term" value="C:nucleus"/>
    <property type="evidence" value="ECO:0007669"/>
    <property type="project" value="UniProtKB-SubCell"/>
</dbReference>
<reference evidence="15" key="1">
    <citation type="submission" date="2022-11" db="UniProtKB">
        <authorList>
            <consortium name="EnsemblMetazoa"/>
        </authorList>
    </citation>
    <scope>IDENTIFICATION</scope>
</reference>
<sequence length="414" mass="45973">MDTEAQLPNSSTTAAESVTSSLDEDISSTVNNECMVCSDKATGLHYSVNTCEGCKGFFKRTVQKQLKYACRGIGHSGGCLITKESRNNCQHCRYKKCLSVGMNVTAVREDRAPGGRPHAKKLKSDPTTPALEPEPQAQDQATERSHCEDILDAASSSEEQDSRHDDIMAPDKSNDMMQLLEELKASRPDIIPVGGSQDVEGPGDEAVGEQASDEASSMMQCGYKELQLIIRWAKKVPGFTDLSIGDQMCLLKSSFMELNILRLAYRSMATCRNKILQFAEGVVLNEEETVKMGWDLELIKSTCTFAKRLSEMNVDYSDFCLLNALILSFPDAAGLQDKEVVQRLQARFMDCFYFYCQTKRPQDTKHYGQMLLRLQALRALSAKAANCFFDMIDKGTLPVDPLAQEMFVDGFTSL</sequence>
<evidence type="ECO:0000259" key="14">
    <source>
        <dbReference type="PROSITE" id="PS51843"/>
    </source>
</evidence>
<keyword evidence="10 11" id="KW-0539">Nucleus</keyword>
<keyword evidence="3 11" id="KW-0479">Metal-binding</keyword>
<dbReference type="InterPro" id="IPR001728">
    <property type="entry name" value="ThyrH_rcpt"/>
</dbReference>
<evidence type="ECO:0000256" key="7">
    <source>
        <dbReference type="ARBA" id="ARBA00023125"/>
    </source>
</evidence>
<evidence type="ECO:0000313" key="15">
    <source>
        <dbReference type="EnsemblMetazoa" id="XP_038047953.1"/>
    </source>
</evidence>
<dbReference type="SUPFAM" id="SSF57716">
    <property type="entry name" value="Glucocorticoid receptor-like (DNA-binding domain)"/>
    <property type="match status" value="1"/>
</dbReference>
<dbReference type="InterPro" id="IPR001723">
    <property type="entry name" value="Nuclear_hrmn_rcpt"/>
</dbReference>